<dbReference type="SUPFAM" id="SSF57845">
    <property type="entry name" value="B-box zinc-binding domain"/>
    <property type="match status" value="1"/>
</dbReference>
<dbReference type="RefSeq" id="XP_030635312.1">
    <property type="nucleotide sequence ID" value="XM_030779452.1"/>
</dbReference>
<dbReference type="InterPro" id="IPR000315">
    <property type="entry name" value="Znf_B-box"/>
</dbReference>
<dbReference type="SMART" id="SM00184">
    <property type="entry name" value="RING"/>
    <property type="match status" value="1"/>
</dbReference>
<evidence type="ECO:0000256" key="5">
    <source>
        <dbReference type="SAM" id="Coils"/>
    </source>
</evidence>
<feature type="region of interest" description="Disordered" evidence="6">
    <location>
        <begin position="506"/>
        <end position="540"/>
    </location>
</feature>
<accession>A0A6J2VTD2</accession>
<evidence type="ECO:0000313" key="11">
    <source>
        <dbReference type="RefSeq" id="XP_030635312.1"/>
    </source>
</evidence>
<reference evidence="11" key="1">
    <citation type="submission" date="2025-08" db="UniProtKB">
        <authorList>
            <consortium name="RefSeq"/>
        </authorList>
    </citation>
    <scope>IDENTIFICATION</scope>
</reference>
<name>A0A6J2VTD2_CHACN</name>
<keyword evidence="1" id="KW-0479">Metal-binding</keyword>
<organism evidence="10 11">
    <name type="scientific">Chanos chanos</name>
    <name type="common">Milkfish</name>
    <name type="synonym">Mugil chanos</name>
    <dbReference type="NCBI Taxonomy" id="29144"/>
    <lineage>
        <taxon>Eukaryota</taxon>
        <taxon>Metazoa</taxon>
        <taxon>Chordata</taxon>
        <taxon>Craniata</taxon>
        <taxon>Vertebrata</taxon>
        <taxon>Euteleostomi</taxon>
        <taxon>Actinopterygii</taxon>
        <taxon>Neopterygii</taxon>
        <taxon>Teleostei</taxon>
        <taxon>Ostariophysi</taxon>
        <taxon>Gonorynchiformes</taxon>
        <taxon>Chanidae</taxon>
        <taxon>Chanos</taxon>
    </lineage>
</organism>
<dbReference type="GeneID" id="115816498"/>
<dbReference type="Gene3D" id="2.60.120.920">
    <property type="match status" value="1"/>
</dbReference>
<dbReference type="Pfam" id="PF13765">
    <property type="entry name" value="PRY"/>
    <property type="match status" value="1"/>
</dbReference>
<feature type="region of interest" description="Disordered" evidence="6">
    <location>
        <begin position="81"/>
        <end position="111"/>
    </location>
</feature>
<evidence type="ECO:0000256" key="6">
    <source>
        <dbReference type="SAM" id="MobiDB-lite"/>
    </source>
</evidence>
<dbReference type="SMART" id="SM00449">
    <property type="entry name" value="SPRY"/>
    <property type="match status" value="1"/>
</dbReference>
<dbReference type="GO" id="GO:0008270">
    <property type="term" value="F:zinc ion binding"/>
    <property type="evidence" value="ECO:0007669"/>
    <property type="project" value="UniProtKB-KW"/>
</dbReference>
<dbReference type="Pfam" id="PF25600">
    <property type="entry name" value="TRIM_CC"/>
    <property type="match status" value="1"/>
</dbReference>
<dbReference type="InterPro" id="IPR050143">
    <property type="entry name" value="TRIM/RBCC"/>
</dbReference>
<dbReference type="PROSITE" id="PS50089">
    <property type="entry name" value="ZF_RING_2"/>
    <property type="match status" value="1"/>
</dbReference>
<proteinExistence type="predicted"/>
<dbReference type="InterPro" id="IPR013083">
    <property type="entry name" value="Znf_RING/FYVE/PHD"/>
</dbReference>
<evidence type="ECO:0000256" key="2">
    <source>
        <dbReference type="ARBA" id="ARBA00022771"/>
    </source>
</evidence>
<dbReference type="InterPro" id="IPR017907">
    <property type="entry name" value="Znf_RING_CS"/>
</dbReference>
<feature type="domain" description="B box-type" evidence="8">
    <location>
        <begin position="106"/>
        <end position="146"/>
    </location>
</feature>
<dbReference type="InterPro" id="IPR001870">
    <property type="entry name" value="B30.2/SPRY"/>
</dbReference>
<dbReference type="InterPro" id="IPR013320">
    <property type="entry name" value="ConA-like_dom_sf"/>
</dbReference>
<dbReference type="InterPro" id="IPR003879">
    <property type="entry name" value="Butyrophylin_SPRY"/>
</dbReference>
<gene>
    <name evidence="11" type="primary">LOC115816498</name>
</gene>
<dbReference type="OrthoDB" id="6105938at2759"/>
<dbReference type="CDD" id="cd19769">
    <property type="entry name" value="Bbox2_TRIM16-like"/>
    <property type="match status" value="1"/>
</dbReference>
<dbReference type="PROSITE" id="PS00518">
    <property type="entry name" value="ZF_RING_1"/>
    <property type="match status" value="1"/>
</dbReference>
<dbReference type="Gene3D" id="3.30.40.10">
    <property type="entry name" value="Zinc/RING finger domain, C3HC4 (zinc finger)"/>
    <property type="match status" value="1"/>
</dbReference>
<dbReference type="SUPFAM" id="SSF57850">
    <property type="entry name" value="RING/U-box"/>
    <property type="match status" value="1"/>
</dbReference>
<keyword evidence="3" id="KW-0862">Zinc</keyword>
<dbReference type="PROSITE" id="PS50188">
    <property type="entry name" value="B302_SPRY"/>
    <property type="match status" value="1"/>
</dbReference>
<dbReference type="InterPro" id="IPR003877">
    <property type="entry name" value="SPRY_dom"/>
</dbReference>
<dbReference type="Pfam" id="PF15227">
    <property type="entry name" value="zf-C3HC4_4"/>
    <property type="match status" value="1"/>
</dbReference>
<keyword evidence="2 4" id="KW-0863">Zinc-finger</keyword>
<feature type="domain" description="B30.2/SPRY" evidence="9">
    <location>
        <begin position="305"/>
        <end position="504"/>
    </location>
</feature>
<dbReference type="InterPro" id="IPR001841">
    <property type="entry name" value="Znf_RING"/>
</dbReference>
<dbReference type="SMART" id="SM00589">
    <property type="entry name" value="PRY"/>
    <property type="match status" value="1"/>
</dbReference>
<evidence type="ECO:0000256" key="3">
    <source>
        <dbReference type="ARBA" id="ARBA00022833"/>
    </source>
</evidence>
<dbReference type="PANTHER" id="PTHR24103">
    <property type="entry name" value="E3 UBIQUITIN-PROTEIN LIGASE TRIM"/>
    <property type="match status" value="1"/>
</dbReference>
<dbReference type="AlphaFoldDB" id="A0A6J2VTD2"/>
<dbReference type="InterPro" id="IPR006574">
    <property type="entry name" value="PRY"/>
</dbReference>
<dbReference type="Gene3D" id="3.30.160.60">
    <property type="entry name" value="Classic Zinc Finger"/>
    <property type="match status" value="1"/>
</dbReference>
<evidence type="ECO:0000256" key="4">
    <source>
        <dbReference type="PROSITE-ProRule" id="PRU00024"/>
    </source>
</evidence>
<dbReference type="PRINTS" id="PR01407">
    <property type="entry name" value="BUTYPHLNCDUF"/>
</dbReference>
<evidence type="ECO:0000259" key="8">
    <source>
        <dbReference type="PROSITE" id="PS50119"/>
    </source>
</evidence>
<evidence type="ECO:0000313" key="10">
    <source>
        <dbReference type="Proteomes" id="UP000504632"/>
    </source>
</evidence>
<dbReference type="PROSITE" id="PS50119">
    <property type="entry name" value="ZF_BBOX"/>
    <property type="match status" value="1"/>
</dbReference>
<dbReference type="Pfam" id="PF00622">
    <property type="entry name" value="SPRY"/>
    <property type="match status" value="1"/>
</dbReference>
<dbReference type="SMART" id="SM00336">
    <property type="entry name" value="BBOX"/>
    <property type="match status" value="1"/>
</dbReference>
<evidence type="ECO:0000259" key="7">
    <source>
        <dbReference type="PROSITE" id="PS50089"/>
    </source>
</evidence>
<feature type="domain" description="RING-type" evidence="7">
    <location>
        <begin position="12"/>
        <end position="52"/>
    </location>
</feature>
<evidence type="ECO:0000259" key="9">
    <source>
        <dbReference type="PROSITE" id="PS50188"/>
    </source>
</evidence>
<dbReference type="InterPro" id="IPR058030">
    <property type="entry name" value="TRIM8/14/16/25/29/45/65_CC"/>
</dbReference>
<dbReference type="Pfam" id="PF00643">
    <property type="entry name" value="zf-B_box"/>
    <property type="match status" value="1"/>
</dbReference>
<dbReference type="Proteomes" id="UP000504632">
    <property type="component" value="Chromosome 7"/>
</dbReference>
<sequence>MASLLSEEQFQCCICLDVFNQPVSIPCGHNFCLPCIRRFWETQKRCECPLCKESFPRQPDLRINRGLADITEHFKRSLKVKVRQGQGDGEGAAVRASTTRGSSPGRQGRQCGLHQRPLELFCRNDRKVICSRCAQTEHRGHNTVPADRESARMRAELSDTKAEVERMIQERQQKLESTEHSLQLSKLSKERETENGQQIFMALLRSVERLQAELVEEMEEKQREVERRAGHLTQELRQEINELVKRRTELECLSNSEDQYQLFQSFSSLTTLPHMKNWSEISVPSEHRPASIRRAVSKLQEILNSQEKTLCEEELRHAQQHSVDVTLDPVTASPWVILSADLKQVSLSYQPLSRPLPDDPRRFDSCVCVLGREAFSSGRRYWVVQVGDKTDWDLGVARESINRKGGITVRPDQGFWAVCRRKGASLNACAGPSVTLSLPHTPRKVGVFLDYEGGLVSFYDVENKSHIYTFSGCSFNETVYPYFNPCLHDNGKNTAPLIICATGNQAVTPTDPQPQGPVGQSGPMRGRPSYHRPLTHQTQF</sequence>
<dbReference type="InParanoid" id="A0A6J2VTD2"/>
<feature type="compositionally biased region" description="Polar residues" evidence="6">
    <location>
        <begin position="96"/>
        <end position="105"/>
    </location>
</feature>
<dbReference type="InterPro" id="IPR043136">
    <property type="entry name" value="B30.2/SPRY_sf"/>
</dbReference>
<keyword evidence="5" id="KW-0175">Coiled coil</keyword>
<feature type="coiled-coil region" evidence="5">
    <location>
        <begin position="150"/>
        <end position="253"/>
    </location>
</feature>
<protein>
    <submittedName>
        <fullName evidence="11">E3 ubiquitin-protein ligase TRIM39-like</fullName>
    </submittedName>
</protein>
<dbReference type="FunFam" id="2.60.120.920:FF:000004">
    <property type="entry name" value="Butyrophilin subfamily 1 member A1"/>
    <property type="match status" value="1"/>
</dbReference>
<dbReference type="CDD" id="cd13733">
    <property type="entry name" value="SPRY_PRY_C-I_1"/>
    <property type="match status" value="1"/>
</dbReference>
<keyword evidence="10" id="KW-1185">Reference proteome</keyword>
<dbReference type="SUPFAM" id="SSF49899">
    <property type="entry name" value="Concanavalin A-like lectins/glucanases"/>
    <property type="match status" value="1"/>
</dbReference>
<evidence type="ECO:0000256" key="1">
    <source>
        <dbReference type="ARBA" id="ARBA00022723"/>
    </source>
</evidence>